<dbReference type="SUPFAM" id="SSF56112">
    <property type="entry name" value="Protein kinase-like (PK-like)"/>
    <property type="match status" value="1"/>
</dbReference>
<dbReference type="AlphaFoldDB" id="A0AAE3KHQ4"/>
<dbReference type="PROSITE" id="PS00107">
    <property type="entry name" value="PROTEIN_KINASE_ATP"/>
    <property type="match status" value="1"/>
</dbReference>
<evidence type="ECO:0000256" key="1">
    <source>
        <dbReference type="PROSITE-ProRule" id="PRU10141"/>
    </source>
</evidence>
<dbReference type="EMBL" id="JAMTCK010000009">
    <property type="protein sequence ID" value="MCP2167122.1"/>
    <property type="molecule type" value="Genomic_DNA"/>
</dbReference>
<dbReference type="CDD" id="cd14014">
    <property type="entry name" value="STKc_PknB_like"/>
    <property type="match status" value="1"/>
</dbReference>
<evidence type="ECO:0000313" key="3">
    <source>
        <dbReference type="EMBL" id="MCP2167122.1"/>
    </source>
</evidence>
<keyword evidence="4" id="KW-1185">Reference proteome</keyword>
<dbReference type="SMART" id="SM00220">
    <property type="entry name" value="S_TKc"/>
    <property type="match status" value="1"/>
</dbReference>
<dbReference type="RefSeq" id="WP_253773696.1">
    <property type="nucleotide sequence ID" value="NZ_JAMTCK010000009.1"/>
</dbReference>
<dbReference type="Pfam" id="PF00069">
    <property type="entry name" value="Pkinase"/>
    <property type="match status" value="1"/>
</dbReference>
<keyword evidence="1" id="KW-0547">Nucleotide-binding</keyword>
<keyword evidence="1" id="KW-0067">ATP-binding</keyword>
<feature type="binding site" evidence="1">
    <location>
        <position position="40"/>
    </location>
    <ligand>
        <name>ATP</name>
        <dbReference type="ChEBI" id="CHEBI:30616"/>
    </ligand>
</feature>
<protein>
    <submittedName>
        <fullName evidence="3">Serine/threonine protein kinase</fullName>
    </submittedName>
</protein>
<dbReference type="InterPro" id="IPR011009">
    <property type="entry name" value="Kinase-like_dom_sf"/>
</dbReference>
<sequence length="296" mass="32883">MRKGDCVANRYVLKQKLGEGSFGATFAAYDTRLDRQVAIKFQHLRTFESNTEFKSSEMGFKDEADILKRYKGSRGIPEYIGSQRYNEGRFIVMEMINGVTVDKYASAGNSPMELDIAVSIVTQVAETVSLLHDTGYVHRDVKPGNAMIDHSGNVYVIDFGSTWVAGHRPPLREGTPGFAAPEQAKPVAINTSADVFSMGCMLVKFLTLHLPYQEDYLALARKVKLAPPQPDLTYVPAHLKSVIGDMIRWDRRLRIQTAAEVVERLRPFLPAAGAPPNPKLVGADPTARYRRPAAVR</sequence>
<reference evidence="3" key="1">
    <citation type="submission" date="2022-06" db="EMBL/GenBank/DDBJ databases">
        <title>Genomic Encyclopedia of Archaeal and Bacterial Type Strains, Phase II (KMG-II): from individual species to whole genera.</title>
        <authorList>
            <person name="Goeker M."/>
        </authorList>
    </citation>
    <scope>NUCLEOTIDE SEQUENCE</scope>
    <source>
        <strain evidence="3">DSM 43935</strain>
    </source>
</reference>
<comment type="caution">
    <text evidence="3">The sequence shown here is derived from an EMBL/GenBank/DDBJ whole genome shotgun (WGS) entry which is preliminary data.</text>
</comment>
<proteinExistence type="predicted"/>
<organism evidence="3 4">
    <name type="scientific">Goodfellowiella coeruleoviolacea</name>
    <dbReference type="NCBI Taxonomy" id="334858"/>
    <lineage>
        <taxon>Bacteria</taxon>
        <taxon>Bacillati</taxon>
        <taxon>Actinomycetota</taxon>
        <taxon>Actinomycetes</taxon>
        <taxon>Pseudonocardiales</taxon>
        <taxon>Pseudonocardiaceae</taxon>
        <taxon>Goodfellowiella</taxon>
    </lineage>
</organism>
<dbReference type="InterPro" id="IPR053235">
    <property type="entry name" value="Ser_Thr_kinase"/>
</dbReference>
<dbReference type="InterPro" id="IPR017441">
    <property type="entry name" value="Protein_kinase_ATP_BS"/>
</dbReference>
<dbReference type="Gene3D" id="1.10.510.10">
    <property type="entry name" value="Transferase(Phosphotransferase) domain 1"/>
    <property type="match status" value="1"/>
</dbReference>
<gene>
    <name evidence="3" type="ORF">LX83_003995</name>
</gene>
<name>A0AAE3KHQ4_9PSEU</name>
<dbReference type="GO" id="GO:0006974">
    <property type="term" value="P:DNA damage response"/>
    <property type="evidence" value="ECO:0007669"/>
    <property type="project" value="TreeGrafter"/>
</dbReference>
<dbReference type="GO" id="GO:0005737">
    <property type="term" value="C:cytoplasm"/>
    <property type="evidence" value="ECO:0007669"/>
    <property type="project" value="TreeGrafter"/>
</dbReference>
<keyword evidence="3" id="KW-0808">Transferase</keyword>
<keyword evidence="3" id="KW-0723">Serine/threonine-protein kinase</keyword>
<dbReference type="PROSITE" id="PS50011">
    <property type="entry name" value="PROTEIN_KINASE_DOM"/>
    <property type="match status" value="1"/>
</dbReference>
<dbReference type="GO" id="GO:0004674">
    <property type="term" value="F:protein serine/threonine kinase activity"/>
    <property type="evidence" value="ECO:0007669"/>
    <property type="project" value="UniProtKB-KW"/>
</dbReference>
<dbReference type="GO" id="GO:0005524">
    <property type="term" value="F:ATP binding"/>
    <property type="evidence" value="ECO:0007669"/>
    <property type="project" value="UniProtKB-UniRule"/>
</dbReference>
<evidence type="ECO:0000259" key="2">
    <source>
        <dbReference type="PROSITE" id="PS50011"/>
    </source>
</evidence>
<dbReference type="PANTHER" id="PTHR24361">
    <property type="entry name" value="MITOGEN-ACTIVATED KINASE KINASE KINASE"/>
    <property type="match status" value="1"/>
</dbReference>
<evidence type="ECO:0000313" key="4">
    <source>
        <dbReference type="Proteomes" id="UP001206128"/>
    </source>
</evidence>
<dbReference type="InterPro" id="IPR000719">
    <property type="entry name" value="Prot_kinase_dom"/>
</dbReference>
<keyword evidence="3" id="KW-0418">Kinase</keyword>
<feature type="domain" description="Protein kinase" evidence="2">
    <location>
        <begin position="11"/>
        <end position="269"/>
    </location>
</feature>
<dbReference type="PANTHER" id="PTHR24361:SF613">
    <property type="entry name" value="NUCLEAR RECEPTOR-BINDING PROTEIN-RELATED"/>
    <property type="match status" value="1"/>
</dbReference>
<accession>A0AAE3KHQ4</accession>
<dbReference type="Gene3D" id="3.30.200.20">
    <property type="entry name" value="Phosphorylase Kinase, domain 1"/>
    <property type="match status" value="1"/>
</dbReference>
<dbReference type="Proteomes" id="UP001206128">
    <property type="component" value="Unassembled WGS sequence"/>
</dbReference>